<dbReference type="CDD" id="cd15863">
    <property type="entry name" value="SNARE_GS27"/>
    <property type="match status" value="1"/>
</dbReference>
<evidence type="ECO:0000256" key="9">
    <source>
        <dbReference type="SAM" id="Phobius"/>
    </source>
</evidence>
<dbReference type="GO" id="GO:0005484">
    <property type="term" value="F:SNAP receptor activity"/>
    <property type="evidence" value="ECO:0007669"/>
    <property type="project" value="InterPro"/>
</dbReference>
<keyword evidence="7 9" id="KW-0472">Membrane</keyword>
<dbReference type="PANTHER" id="PTHR21230">
    <property type="entry name" value="VESICLE TRANSPORT V-SNARE PROTEIN VTI1-RELATED"/>
    <property type="match status" value="1"/>
</dbReference>
<feature type="compositionally biased region" description="Basic and acidic residues" evidence="8">
    <location>
        <begin position="42"/>
        <end position="64"/>
    </location>
</feature>
<dbReference type="GeneID" id="17044845"/>
<keyword evidence="5 9" id="KW-1133">Transmembrane helix</keyword>
<accession>I0Z866</accession>
<evidence type="ECO:0000256" key="5">
    <source>
        <dbReference type="ARBA" id="ARBA00022989"/>
    </source>
</evidence>
<name>I0Z866_COCSC</name>
<keyword evidence="11" id="KW-1185">Reference proteome</keyword>
<dbReference type="Proteomes" id="UP000007264">
    <property type="component" value="Unassembled WGS sequence"/>
</dbReference>
<proteinExistence type="predicted"/>
<dbReference type="Gene3D" id="1.20.5.110">
    <property type="match status" value="1"/>
</dbReference>
<keyword evidence="6" id="KW-0333">Golgi apparatus</keyword>
<dbReference type="GO" id="GO:0012507">
    <property type="term" value="C:ER to Golgi transport vesicle membrane"/>
    <property type="evidence" value="ECO:0007669"/>
    <property type="project" value="TreeGrafter"/>
</dbReference>
<feature type="transmembrane region" description="Helical" evidence="9">
    <location>
        <begin position="149"/>
        <end position="169"/>
    </location>
</feature>
<evidence type="ECO:0000256" key="3">
    <source>
        <dbReference type="ARBA" id="ARBA00022692"/>
    </source>
</evidence>
<comment type="caution">
    <text evidence="10">The sequence shown here is derived from an EMBL/GenBank/DDBJ whole genome shotgun (WGS) entry which is preliminary data.</text>
</comment>
<dbReference type="Pfam" id="PF12352">
    <property type="entry name" value="V-SNARE_C"/>
    <property type="match status" value="1"/>
</dbReference>
<dbReference type="InterPro" id="IPR027027">
    <property type="entry name" value="GOSR2/Membrin/Bos1"/>
</dbReference>
<evidence type="ECO:0000256" key="4">
    <source>
        <dbReference type="ARBA" id="ARBA00022927"/>
    </source>
</evidence>
<evidence type="ECO:0000256" key="2">
    <source>
        <dbReference type="ARBA" id="ARBA00022448"/>
    </source>
</evidence>
<keyword evidence="4" id="KW-0653">Protein transport</keyword>
<dbReference type="RefSeq" id="XP_005651379.1">
    <property type="nucleotide sequence ID" value="XM_005651322.1"/>
</dbReference>
<feature type="region of interest" description="Disordered" evidence="8">
    <location>
        <begin position="42"/>
        <end position="75"/>
    </location>
</feature>
<dbReference type="PANTHER" id="PTHR21230:SF1">
    <property type="entry name" value="GOLGI SNAP RECEPTOR COMPLEX MEMBER 2"/>
    <property type="match status" value="1"/>
</dbReference>
<dbReference type="STRING" id="574566.I0Z866"/>
<dbReference type="GO" id="GO:0015031">
    <property type="term" value="P:protein transport"/>
    <property type="evidence" value="ECO:0007669"/>
    <property type="project" value="UniProtKB-KW"/>
</dbReference>
<evidence type="ECO:0000256" key="7">
    <source>
        <dbReference type="ARBA" id="ARBA00023136"/>
    </source>
</evidence>
<comment type="subcellular location">
    <subcellularLocation>
        <location evidence="1">Golgi apparatus membrane</location>
        <topology evidence="1">Single-pass type IV membrane protein</topology>
    </subcellularLocation>
</comment>
<dbReference type="EMBL" id="AGSI01000002">
    <property type="protein sequence ID" value="EIE26835.1"/>
    <property type="molecule type" value="Genomic_DNA"/>
</dbReference>
<organism evidence="10 11">
    <name type="scientific">Coccomyxa subellipsoidea (strain C-169)</name>
    <name type="common">Green microalga</name>
    <dbReference type="NCBI Taxonomy" id="574566"/>
    <lineage>
        <taxon>Eukaryota</taxon>
        <taxon>Viridiplantae</taxon>
        <taxon>Chlorophyta</taxon>
        <taxon>core chlorophytes</taxon>
        <taxon>Trebouxiophyceae</taxon>
        <taxon>Trebouxiophyceae incertae sedis</taxon>
        <taxon>Coccomyxaceae</taxon>
        <taxon>Coccomyxa</taxon>
        <taxon>Coccomyxa subellipsoidea</taxon>
    </lineage>
</organism>
<keyword evidence="2" id="KW-0813">Transport</keyword>
<dbReference type="GO" id="GO:0031902">
    <property type="term" value="C:late endosome membrane"/>
    <property type="evidence" value="ECO:0007669"/>
    <property type="project" value="TreeGrafter"/>
</dbReference>
<dbReference type="SUPFAM" id="SSF58038">
    <property type="entry name" value="SNARE fusion complex"/>
    <property type="match status" value="1"/>
</dbReference>
<dbReference type="eggNOG" id="KOG3251">
    <property type="taxonomic scope" value="Eukaryota"/>
</dbReference>
<evidence type="ECO:0000313" key="11">
    <source>
        <dbReference type="Proteomes" id="UP000007264"/>
    </source>
</evidence>
<reference evidence="10 11" key="1">
    <citation type="journal article" date="2012" name="Genome Biol.">
        <title>The genome of the polar eukaryotic microalga coccomyxa subellipsoidea reveals traits of cold adaptation.</title>
        <authorList>
            <person name="Blanc G."/>
            <person name="Agarkova I."/>
            <person name="Grimwood J."/>
            <person name="Kuo A."/>
            <person name="Brueggeman A."/>
            <person name="Dunigan D."/>
            <person name="Gurnon J."/>
            <person name="Ladunga I."/>
            <person name="Lindquist E."/>
            <person name="Lucas S."/>
            <person name="Pangilinan J."/>
            <person name="Proschold T."/>
            <person name="Salamov A."/>
            <person name="Schmutz J."/>
            <person name="Weeks D."/>
            <person name="Yamada T."/>
            <person name="Claverie J.M."/>
            <person name="Grigoriev I."/>
            <person name="Van Etten J."/>
            <person name="Lomsadze A."/>
            <person name="Borodovsky M."/>
        </authorList>
    </citation>
    <scope>NUCLEOTIDE SEQUENCE [LARGE SCALE GENOMIC DNA]</scope>
    <source>
        <strain evidence="10 11">C-169</strain>
    </source>
</reference>
<dbReference type="PIRSF" id="PIRSF028865">
    <property type="entry name" value="Membrin-2"/>
    <property type="match status" value="1"/>
</dbReference>
<evidence type="ECO:0000256" key="1">
    <source>
        <dbReference type="ARBA" id="ARBA00004409"/>
    </source>
</evidence>
<dbReference type="AlphaFoldDB" id="I0Z866"/>
<dbReference type="GO" id="GO:0005789">
    <property type="term" value="C:endoplasmic reticulum membrane"/>
    <property type="evidence" value="ECO:0007669"/>
    <property type="project" value="TreeGrafter"/>
</dbReference>
<dbReference type="GO" id="GO:0000139">
    <property type="term" value="C:Golgi membrane"/>
    <property type="evidence" value="ECO:0007669"/>
    <property type="project" value="UniProtKB-SubCell"/>
</dbReference>
<evidence type="ECO:0000256" key="8">
    <source>
        <dbReference type="SAM" id="MobiDB-lite"/>
    </source>
</evidence>
<protein>
    <submittedName>
        <fullName evidence="10">V-snare-domain-containing protein</fullName>
    </submittedName>
</protein>
<keyword evidence="3 9" id="KW-0812">Transmembrane</keyword>
<gene>
    <name evidence="10" type="ORF">COCSUDRAFT_39816</name>
</gene>
<dbReference type="GO" id="GO:0031201">
    <property type="term" value="C:SNARE complex"/>
    <property type="evidence" value="ECO:0007669"/>
    <property type="project" value="TreeGrafter"/>
</dbReference>
<dbReference type="OrthoDB" id="158360at2759"/>
<dbReference type="GO" id="GO:0000149">
    <property type="term" value="F:SNARE binding"/>
    <property type="evidence" value="ECO:0007669"/>
    <property type="project" value="TreeGrafter"/>
</dbReference>
<evidence type="ECO:0000313" key="10">
    <source>
        <dbReference type="EMBL" id="EIE26835.1"/>
    </source>
</evidence>
<dbReference type="GO" id="GO:0006906">
    <property type="term" value="P:vesicle fusion"/>
    <property type="evidence" value="ECO:0007669"/>
    <property type="project" value="TreeGrafter"/>
</dbReference>
<evidence type="ECO:0000256" key="6">
    <source>
        <dbReference type="ARBA" id="ARBA00023034"/>
    </source>
</evidence>
<sequence length="171" mass="19859">MARPQALLSSWMVLRESNTKRDLWKLKVEQVSEETDALRTALEKHTHKERRRRVEEAERADLLSRSDANGPGGWRSTFDDDAQAMGYVQNSKRALEEAFQTGTAILTNMAGQRERLKSAQRKMLDLLNSVGLSDSLLRVIERRQRMDKWITYGGMFLVSCLLIGFWWWIRS</sequence>
<dbReference type="KEGG" id="csl:COCSUDRAFT_39816"/>